<reference evidence="3" key="1">
    <citation type="journal article" date="2019" name="Int. J. Syst. Evol. Microbiol.">
        <title>The Global Catalogue of Microorganisms (GCM) 10K type strain sequencing project: providing services to taxonomists for standard genome sequencing and annotation.</title>
        <authorList>
            <consortium name="The Broad Institute Genomics Platform"/>
            <consortium name="The Broad Institute Genome Sequencing Center for Infectious Disease"/>
            <person name="Wu L."/>
            <person name="Ma J."/>
        </authorList>
    </citation>
    <scope>NUCLEOTIDE SEQUENCE [LARGE SCALE GENOMIC DNA]</scope>
    <source>
        <strain evidence="3">JCM 17809</strain>
    </source>
</reference>
<evidence type="ECO:0000259" key="1">
    <source>
        <dbReference type="Pfam" id="PF26366"/>
    </source>
</evidence>
<feature type="domain" description="DUF8094" evidence="1">
    <location>
        <begin position="137"/>
        <end position="336"/>
    </location>
</feature>
<evidence type="ECO:0000313" key="2">
    <source>
        <dbReference type="EMBL" id="GAA4400428.1"/>
    </source>
</evidence>
<sequence length="343" mass="34880">MTPSPQPPAHPLPRRALTRLAATGILASALVLTGCGAQDALVGLHPAPAEQSVSAPLDTDGAAAVAARLLAERDALDADPKASKEARAEVLSGDALTLATAVAGRAAGSDATELAAAPTPTVVAQSQGREWPRAILASTLDEDTSTQHLHVLLSEEPDEPFRVAASVPMFGGAELPAVAAENAGSPMIEVSDGEGLPVSPEDAVGAYAAAIAHPKPKASELVSVEDPFATGLKATAAAQTKALGKLGTLTQTHEPRLDDAVTFRLADGGAVVFGHLKRTDTLAVKPTAKELVLPAEYAKLTGKKKVTKSLTLNSLEPFVMVVPPAGKAEVIGASELLVSGTGR</sequence>
<gene>
    <name evidence="2" type="ORF">GCM10023168_09140</name>
</gene>
<keyword evidence="3" id="KW-1185">Reference proteome</keyword>
<dbReference type="InterPro" id="IPR058407">
    <property type="entry name" value="DUF8094"/>
</dbReference>
<accession>A0ABP8K4I3</accession>
<name>A0ABP8K4I3_9MICO</name>
<evidence type="ECO:0000313" key="3">
    <source>
        <dbReference type="Proteomes" id="UP001500945"/>
    </source>
</evidence>
<dbReference type="RefSeq" id="WP_345202807.1">
    <property type="nucleotide sequence ID" value="NZ_BAABGM010000004.1"/>
</dbReference>
<proteinExistence type="predicted"/>
<organism evidence="2 3">
    <name type="scientific">Fodinibacter luteus</name>
    <dbReference type="NCBI Taxonomy" id="552064"/>
    <lineage>
        <taxon>Bacteria</taxon>
        <taxon>Bacillati</taxon>
        <taxon>Actinomycetota</taxon>
        <taxon>Actinomycetes</taxon>
        <taxon>Micrococcales</taxon>
        <taxon>Intrasporangiaceae</taxon>
        <taxon>Fodinibacter (ex Wang et al. 2009)</taxon>
    </lineage>
</organism>
<protein>
    <recommendedName>
        <fullName evidence="1">DUF8094 domain-containing protein</fullName>
    </recommendedName>
</protein>
<comment type="caution">
    <text evidence="2">The sequence shown here is derived from an EMBL/GenBank/DDBJ whole genome shotgun (WGS) entry which is preliminary data.</text>
</comment>
<dbReference type="Proteomes" id="UP001500945">
    <property type="component" value="Unassembled WGS sequence"/>
</dbReference>
<dbReference type="Pfam" id="PF26366">
    <property type="entry name" value="DUF8094"/>
    <property type="match status" value="1"/>
</dbReference>
<dbReference type="EMBL" id="BAABGM010000004">
    <property type="protein sequence ID" value="GAA4400428.1"/>
    <property type="molecule type" value="Genomic_DNA"/>
</dbReference>